<comment type="catalytic activity">
    <reaction evidence="5 6">
        <text>2-deoxy-D-ribose 5-phosphate = D-glyceraldehyde 3-phosphate + acetaldehyde</text>
        <dbReference type="Rhea" id="RHEA:12821"/>
        <dbReference type="ChEBI" id="CHEBI:15343"/>
        <dbReference type="ChEBI" id="CHEBI:59776"/>
        <dbReference type="ChEBI" id="CHEBI:62877"/>
        <dbReference type="EC" id="4.1.2.4"/>
    </reaction>
</comment>
<dbReference type="EC" id="4.1.2.4" evidence="6"/>
<comment type="caution">
    <text evidence="7">The sequence shown here is derived from an EMBL/GenBank/DDBJ whole genome shotgun (WGS) entry which is preliminary data.</text>
</comment>
<dbReference type="PANTHER" id="PTHR10889">
    <property type="entry name" value="DEOXYRIBOSE-PHOSPHATE ALDOLASE"/>
    <property type="match status" value="1"/>
</dbReference>
<keyword evidence="2 6" id="KW-0963">Cytoplasm</keyword>
<comment type="pathway">
    <text evidence="6">Carbohydrate degradation; 2-deoxy-D-ribose 1-phosphate degradation; D-glyceraldehyde 3-phosphate and acetaldehyde from 2-deoxy-alpha-D-ribose 1-phosphate: step 2/2.</text>
</comment>
<dbReference type="GO" id="GO:0004139">
    <property type="term" value="F:deoxyribose-phosphate aldolase activity"/>
    <property type="evidence" value="ECO:0007669"/>
    <property type="project" value="UniProtKB-EC"/>
</dbReference>
<evidence type="ECO:0000256" key="5">
    <source>
        <dbReference type="ARBA" id="ARBA00048791"/>
    </source>
</evidence>
<comment type="similarity">
    <text evidence="1 6">Belongs to the DeoC/FbaB aldolase family. DeoC type 1 subfamily.</text>
</comment>
<dbReference type="PIRSF" id="PIRSF001357">
    <property type="entry name" value="DeoC"/>
    <property type="match status" value="1"/>
</dbReference>
<dbReference type="SUPFAM" id="SSF51569">
    <property type="entry name" value="Aldolase"/>
    <property type="match status" value="1"/>
</dbReference>
<dbReference type="CDD" id="cd00959">
    <property type="entry name" value="DeoC"/>
    <property type="match status" value="1"/>
</dbReference>
<feature type="active site" description="Proton donor/acceptor" evidence="6">
    <location>
        <position position="184"/>
    </location>
</feature>
<evidence type="ECO:0000256" key="2">
    <source>
        <dbReference type="ARBA" id="ARBA00022490"/>
    </source>
</evidence>
<sequence>MATTNVAAMIDHTLLKPEATREQIESLCQEAKENKFFSVCVNPAWVSTSKELLQGSNVKVCTVIGFPLGATTSETKAFETKNAIDNGADEVDMVINIGALKDKNDGLVEDDIRAVVEAAKGRALTKVIIETSLLTKDEKIRACELSVKAGADYVKTSTGFSTGGATVEDIALMRQTVGPEIGVKASGGVRSTADAQNLIEAGATRIGASSSVSIIKGLLVTSDY</sequence>
<dbReference type="SMART" id="SM01133">
    <property type="entry name" value="DeoC"/>
    <property type="match status" value="1"/>
</dbReference>
<dbReference type="NCBIfam" id="TIGR00126">
    <property type="entry name" value="deoC"/>
    <property type="match status" value="1"/>
</dbReference>
<reference evidence="7 8" key="1">
    <citation type="submission" date="2024-11" db="EMBL/GenBank/DDBJ databases">
        <authorList>
            <person name="Lucas J.A."/>
        </authorList>
    </citation>
    <scope>NUCLEOTIDE SEQUENCE [LARGE SCALE GENOMIC DNA]</scope>
    <source>
        <strain evidence="7 8">Z 5.4</strain>
    </source>
</reference>
<protein>
    <recommendedName>
        <fullName evidence="6">Deoxyribose-phosphate aldolase</fullName>
        <shortName evidence="6">DERA</shortName>
        <ecNumber evidence="6">4.1.2.4</ecNumber>
    </recommendedName>
    <alternativeName>
        <fullName evidence="6">2-deoxy-D-ribose 5-phosphate aldolase</fullName>
    </alternativeName>
    <alternativeName>
        <fullName evidence="6">Phosphodeoxyriboaldolase</fullName>
        <shortName evidence="6">Deoxyriboaldolase</shortName>
    </alternativeName>
</protein>
<evidence type="ECO:0000256" key="3">
    <source>
        <dbReference type="ARBA" id="ARBA00023239"/>
    </source>
</evidence>
<dbReference type="InterPro" id="IPR013785">
    <property type="entry name" value="Aldolase_TIM"/>
</dbReference>
<dbReference type="EMBL" id="JBJHQH010000004">
    <property type="protein sequence ID" value="MFK9091406.1"/>
    <property type="molecule type" value="Genomic_DNA"/>
</dbReference>
<accession>A0ABW8RD89</accession>
<evidence type="ECO:0000256" key="1">
    <source>
        <dbReference type="ARBA" id="ARBA00010936"/>
    </source>
</evidence>
<evidence type="ECO:0000313" key="7">
    <source>
        <dbReference type="EMBL" id="MFK9091406.1"/>
    </source>
</evidence>
<dbReference type="HAMAP" id="MF_00114">
    <property type="entry name" value="DeoC_type1"/>
    <property type="match status" value="1"/>
</dbReference>
<dbReference type="Pfam" id="PF01791">
    <property type="entry name" value="DeoC"/>
    <property type="match status" value="1"/>
</dbReference>
<keyword evidence="3 6" id="KW-0456">Lyase</keyword>
<feature type="active site" description="Schiff-base intermediate with acetaldehyde" evidence="6">
    <location>
        <position position="155"/>
    </location>
</feature>
<evidence type="ECO:0000313" key="8">
    <source>
        <dbReference type="Proteomes" id="UP001623041"/>
    </source>
</evidence>
<evidence type="ECO:0000256" key="4">
    <source>
        <dbReference type="ARBA" id="ARBA00023270"/>
    </source>
</evidence>
<dbReference type="InterPro" id="IPR028581">
    <property type="entry name" value="DeoC_typeI"/>
</dbReference>
<dbReference type="InterPro" id="IPR002915">
    <property type="entry name" value="DeoC/FbaB/LacD_aldolase"/>
</dbReference>
<proteinExistence type="inferred from homology"/>
<dbReference type="Gene3D" id="3.20.20.70">
    <property type="entry name" value="Aldolase class I"/>
    <property type="match status" value="1"/>
</dbReference>
<dbReference type="RefSeq" id="WP_406580065.1">
    <property type="nucleotide sequence ID" value="NZ_JBJHQH010000004.1"/>
</dbReference>
<comment type="subcellular location">
    <subcellularLocation>
        <location evidence="6">Cytoplasm</location>
    </subcellularLocation>
</comment>
<organism evidence="7 8">
    <name type="scientific">Bacillus salipaludis</name>
    <dbReference type="NCBI Taxonomy" id="2547811"/>
    <lineage>
        <taxon>Bacteria</taxon>
        <taxon>Bacillati</taxon>
        <taxon>Bacillota</taxon>
        <taxon>Bacilli</taxon>
        <taxon>Bacillales</taxon>
        <taxon>Bacillaceae</taxon>
        <taxon>Bacillus</taxon>
    </lineage>
</organism>
<comment type="function">
    <text evidence="6">Catalyzes a reversible aldol reaction between acetaldehyde and D-glyceraldehyde 3-phosphate to generate 2-deoxy-D-ribose 5-phosphate.</text>
</comment>
<gene>
    <name evidence="6 7" type="primary">deoC</name>
    <name evidence="7" type="ORF">ACJEBI_07920</name>
</gene>
<feature type="active site" description="Proton donor/acceptor" evidence="6">
    <location>
        <position position="92"/>
    </location>
</feature>
<evidence type="ECO:0000256" key="6">
    <source>
        <dbReference type="HAMAP-Rule" id="MF_00114"/>
    </source>
</evidence>
<keyword evidence="8" id="KW-1185">Reference proteome</keyword>
<dbReference type="InterPro" id="IPR011343">
    <property type="entry name" value="DeoC"/>
</dbReference>
<keyword evidence="4 6" id="KW-0704">Schiff base</keyword>
<dbReference type="Proteomes" id="UP001623041">
    <property type="component" value="Unassembled WGS sequence"/>
</dbReference>
<dbReference type="PANTHER" id="PTHR10889:SF1">
    <property type="entry name" value="DEOXYRIBOSE-PHOSPHATE ALDOLASE"/>
    <property type="match status" value="1"/>
</dbReference>
<name>A0ABW8RD89_9BACI</name>